<dbReference type="PANTHER" id="PTHR11215">
    <property type="entry name" value="METAL DEPENDENT HYDROLASE - RELATED"/>
    <property type="match status" value="1"/>
</dbReference>
<dbReference type="PROSITE" id="PS50181">
    <property type="entry name" value="FBOX"/>
    <property type="match status" value="1"/>
</dbReference>
<gene>
    <name evidence="4" type="ORF">LTR97_007348</name>
</gene>
<dbReference type="EMBL" id="JAVRQU010000011">
    <property type="protein sequence ID" value="KAK5697213.1"/>
    <property type="molecule type" value="Genomic_DNA"/>
</dbReference>
<dbReference type="PANTHER" id="PTHR11215:SF1">
    <property type="entry name" value="MYG1 EXONUCLEASE"/>
    <property type="match status" value="1"/>
</dbReference>
<proteinExistence type="inferred from homology"/>
<reference evidence="4" key="1">
    <citation type="submission" date="2023-08" db="EMBL/GenBank/DDBJ databases">
        <title>Black Yeasts Isolated from many extreme environments.</title>
        <authorList>
            <person name="Coleine C."/>
            <person name="Stajich J.E."/>
            <person name="Selbmann L."/>
        </authorList>
    </citation>
    <scope>NUCLEOTIDE SEQUENCE</scope>
    <source>
        <strain evidence="4">CCFEE 5810</strain>
    </source>
</reference>
<dbReference type="InterPro" id="IPR003226">
    <property type="entry name" value="MYG1_exonuclease"/>
</dbReference>
<feature type="region of interest" description="Disordered" evidence="2">
    <location>
        <begin position="175"/>
        <end position="201"/>
    </location>
</feature>
<comment type="similarity">
    <text evidence="1">Belongs to the MYG1 family.</text>
</comment>
<dbReference type="Pfam" id="PF00646">
    <property type="entry name" value="F-box"/>
    <property type="match status" value="1"/>
</dbReference>
<evidence type="ECO:0000259" key="3">
    <source>
        <dbReference type="PROSITE" id="PS50181"/>
    </source>
</evidence>
<dbReference type="InterPro" id="IPR036047">
    <property type="entry name" value="F-box-like_dom_sf"/>
</dbReference>
<protein>
    <recommendedName>
        <fullName evidence="3">F-box domain-containing protein</fullName>
    </recommendedName>
</protein>
<dbReference type="Proteomes" id="UP001310594">
    <property type="component" value="Unassembled WGS sequence"/>
</dbReference>
<comment type="caution">
    <text evidence="4">The sequence shown here is derived from an EMBL/GenBank/DDBJ whole genome shotgun (WGS) entry which is preliminary data.</text>
</comment>
<dbReference type="AlphaFoldDB" id="A0AAN7VQV7"/>
<evidence type="ECO:0000256" key="1">
    <source>
        <dbReference type="ARBA" id="ARBA00010105"/>
    </source>
</evidence>
<evidence type="ECO:0000313" key="5">
    <source>
        <dbReference type="Proteomes" id="UP001310594"/>
    </source>
</evidence>
<dbReference type="Gene3D" id="1.20.1280.50">
    <property type="match status" value="1"/>
</dbReference>
<dbReference type="InterPro" id="IPR001810">
    <property type="entry name" value="F-box_dom"/>
</dbReference>
<feature type="compositionally biased region" description="Low complexity" evidence="2">
    <location>
        <begin position="178"/>
        <end position="190"/>
    </location>
</feature>
<evidence type="ECO:0000256" key="2">
    <source>
        <dbReference type="SAM" id="MobiDB-lite"/>
    </source>
</evidence>
<sequence>MSNDSSAPVIGTHNGHFHADEALAVFLLRLLPEYRNASLIRTRDPETLNTCTIVVDVGGVHDDSAKRYDHHQREFVATFPEHSTKLSSAGLVWMHYGKQIIHAVTGIEPSSSDCELLYTKIYDDFVEAFDGNDNGIATYDPSALRKAGIDKKFNDKGFTIASIVNRYNYAPSAREGADGATANGTTTSGAPVPKDGKQQDEEDSRFLRASAFVGEQFSLELEDRANSWLPARAIVKQAFEERTQYDPKGRIMVIPYRSEGVPWADHLHSIESSSNTPQEQLVLYALFAENDRPDSKWRIRSVSLEPGSFENRKGLPEQWRGVRDEELSKVSGVPGCVFVHASGFIGGNVTFEGALEMAKKAVEFLHHICPLRYLLRTPSTHSMADFTPQATQLSKFTQGDSDPSASPTSDLISGLPPELHGHVLGHLGVFDLLRMKRVSIKFRDHINNDIELLSKHIIRRERRRLSEASEIVNIYGDEDVLTALIRFDGHYNLYKDYTSSSAGPIGIFRRNLDDFCRFYYNSNIHFTKNISGGVRRVSTTRPENTICSVHALFDIQGDIEEGRYTEPLPQFERKRLNDRTRSSLHHFVTPTPSKKDALKLMYQIRNERPFGKAPVTATSRGERDFGFATNSACCVACFLVHRLITCTLKDHIDSQLHQECRGTDLDALPPMGNDLQYMVRREVVDRIDNITAENEALPSSIRKAALFEALYVWPALSSG</sequence>
<organism evidence="4 5">
    <name type="scientific">Elasticomyces elasticus</name>
    <dbReference type="NCBI Taxonomy" id="574655"/>
    <lineage>
        <taxon>Eukaryota</taxon>
        <taxon>Fungi</taxon>
        <taxon>Dikarya</taxon>
        <taxon>Ascomycota</taxon>
        <taxon>Pezizomycotina</taxon>
        <taxon>Dothideomycetes</taxon>
        <taxon>Dothideomycetidae</taxon>
        <taxon>Mycosphaerellales</taxon>
        <taxon>Teratosphaeriaceae</taxon>
        <taxon>Elasticomyces</taxon>
    </lineage>
</organism>
<name>A0AAN7VQV7_9PEZI</name>
<feature type="domain" description="F-box" evidence="3">
    <location>
        <begin position="409"/>
        <end position="457"/>
    </location>
</feature>
<dbReference type="Pfam" id="PF03690">
    <property type="entry name" value="MYG1_exonuc"/>
    <property type="match status" value="1"/>
</dbReference>
<evidence type="ECO:0000313" key="4">
    <source>
        <dbReference type="EMBL" id="KAK5697213.1"/>
    </source>
</evidence>
<dbReference type="SUPFAM" id="SSF81383">
    <property type="entry name" value="F-box domain"/>
    <property type="match status" value="1"/>
</dbReference>
<accession>A0AAN7VQV7</accession>
<dbReference type="GO" id="GO:0005634">
    <property type="term" value="C:nucleus"/>
    <property type="evidence" value="ECO:0007669"/>
    <property type="project" value="TreeGrafter"/>
</dbReference>
<dbReference type="GO" id="GO:0005737">
    <property type="term" value="C:cytoplasm"/>
    <property type="evidence" value="ECO:0007669"/>
    <property type="project" value="TreeGrafter"/>
</dbReference>